<evidence type="ECO:0000256" key="3">
    <source>
        <dbReference type="SAM" id="Phobius"/>
    </source>
</evidence>
<keyword evidence="2" id="KW-0378">Hydrolase</keyword>
<dbReference type="EMBL" id="JACBZT010000001">
    <property type="protein sequence ID" value="NYJ05375.1"/>
    <property type="molecule type" value="Genomic_DNA"/>
</dbReference>
<dbReference type="Pfam" id="PF13385">
    <property type="entry name" value="Laminin_G_3"/>
    <property type="match status" value="2"/>
</dbReference>
<evidence type="ECO:0000313" key="6">
    <source>
        <dbReference type="Proteomes" id="UP000541969"/>
    </source>
</evidence>
<dbReference type="Gene3D" id="2.10.109.10">
    <property type="entry name" value="Umud Fragment, subunit A"/>
    <property type="match status" value="1"/>
</dbReference>
<dbReference type="RefSeq" id="WP_179715982.1">
    <property type="nucleotide sequence ID" value="NZ_JACBZT010000001.1"/>
</dbReference>
<protein>
    <submittedName>
        <fullName evidence="5">Signal peptidase I</fullName>
    </submittedName>
</protein>
<sequence length="689" mass="70257">MTGSWRAGWPALVVSSLARLLLGAVALLVALSVVLPLVSGWQSSVVMSGSMAPTLQPGDVVVVRPVAAADLEPGDVVLVDDPDVPGSLRMHRIVAVGSGGLRLRGDAAPSADTSLVAPGAVHGVGTLRLPGLGLPALWAREGRTVPLALAGAGLVALLALSVAHRGADDEPRRPRWRRARPVALGAAAVLLVGLPGTADARAVFSATTGTTANNWTASSYWTCANAASTAGAVQYYGLQETSGTTATNGGSLGSAANGTYSSTGVTYGVAGPRCGTGGTSAVRLDGASGQMWTARSYTSPQTFSEQIWFSTTTTSGGLLIGFGNGASGGLSSNYDRHIVMTNAGTLAFGVYDGGATHEITSAASYNDGKWHLATATFSGTVGMTLYVDGVQVGRDANSKVAETNTGYWRVGYDNIDNWPSTPTSRFFAGTLAHAAVFTTVLSATEVANQYGVGPWTCATAAGTTGAGAVQYYGLQETTGPTATNGGSAGSSGNGTFSAAGITYGVPGPACGAGGDSAIRLDGSSGYLWTTRQVVAPQNFTVQIWFATTTTRGGKLIGFGSGVNGAQSNQFDRHIYMTNGGLLAFGVYNGGYYTVTSSTTYNDGRWHLATGTFSPGTGMAFYVDGTLIGTNTSTTAAENSTGYWRVGYDSLGSWPNVPTSSYFAGSVAHAVVVDRPLTADEIAGQYTAGR</sequence>
<dbReference type="AlphaFoldDB" id="A0A853CBJ6"/>
<dbReference type="Gene3D" id="2.60.120.200">
    <property type="match status" value="2"/>
</dbReference>
<dbReference type="Proteomes" id="UP000541969">
    <property type="component" value="Unassembled WGS sequence"/>
</dbReference>
<proteinExistence type="predicted"/>
<feature type="transmembrane region" description="Helical" evidence="3">
    <location>
        <begin position="20"/>
        <end position="41"/>
    </location>
</feature>
<name>A0A853CBJ6_9ACTN</name>
<dbReference type="SUPFAM" id="SSF51306">
    <property type="entry name" value="LexA/Signal peptidase"/>
    <property type="match status" value="1"/>
</dbReference>
<dbReference type="GO" id="GO:0006465">
    <property type="term" value="P:signal peptide processing"/>
    <property type="evidence" value="ECO:0007669"/>
    <property type="project" value="InterPro"/>
</dbReference>
<reference evidence="5 6" key="1">
    <citation type="submission" date="2020-07" db="EMBL/GenBank/DDBJ databases">
        <title>Sequencing the genomes of 1000 actinobacteria strains.</title>
        <authorList>
            <person name="Klenk H.-P."/>
        </authorList>
    </citation>
    <scope>NUCLEOTIDE SEQUENCE [LARGE SCALE GENOMIC DNA]</scope>
    <source>
        <strain evidence="5 6">DSM 104001</strain>
    </source>
</reference>
<accession>A0A853CBJ6</accession>
<dbReference type="InterPro" id="IPR019756">
    <property type="entry name" value="Pept_S26A_signal_pept_1_Ser-AS"/>
</dbReference>
<organism evidence="5 6">
    <name type="scientific">Petropleomorpha daqingensis</name>
    <dbReference type="NCBI Taxonomy" id="2026353"/>
    <lineage>
        <taxon>Bacteria</taxon>
        <taxon>Bacillati</taxon>
        <taxon>Actinomycetota</taxon>
        <taxon>Actinomycetes</taxon>
        <taxon>Geodermatophilales</taxon>
        <taxon>Geodermatophilaceae</taxon>
        <taxon>Petropleomorpha</taxon>
    </lineage>
</organism>
<dbReference type="InterPro" id="IPR013320">
    <property type="entry name" value="ConA-like_dom_sf"/>
</dbReference>
<keyword evidence="3" id="KW-1133">Transmembrane helix</keyword>
<dbReference type="PROSITE" id="PS00501">
    <property type="entry name" value="SPASE_I_1"/>
    <property type="match status" value="1"/>
</dbReference>
<dbReference type="GO" id="GO:0016020">
    <property type="term" value="C:membrane"/>
    <property type="evidence" value="ECO:0007669"/>
    <property type="project" value="InterPro"/>
</dbReference>
<dbReference type="SUPFAM" id="SSF49899">
    <property type="entry name" value="Concanavalin A-like lectins/glucanases"/>
    <property type="match status" value="2"/>
</dbReference>
<keyword evidence="3" id="KW-0812">Transmembrane</keyword>
<comment type="caution">
    <text evidence="5">The sequence shown here is derived from an EMBL/GenBank/DDBJ whole genome shotgun (WGS) entry which is preliminary data.</text>
</comment>
<dbReference type="InterPro" id="IPR019533">
    <property type="entry name" value="Peptidase_S26"/>
</dbReference>
<dbReference type="InterPro" id="IPR036286">
    <property type="entry name" value="LexA/Signal_pep-like_sf"/>
</dbReference>
<keyword evidence="3" id="KW-0472">Membrane</keyword>
<evidence type="ECO:0000256" key="1">
    <source>
        <dbReference type="ARBA" id="ARBA00022670"/>
    </source>
</evidence>
<feature type="domain" description="Peptidase S26" evidence="4">
    <location>
        <begin position="25"/>
        <end position="97"/>
    </location>
</feature>
<evidence type="ECO:0000259" key="4">
    <source>
        <dbReference type="Pfam" id="PF10502"/>
    </source>
</evidence>
<dbReference type="GO" id="GO:0004252">
    <property type="term" value="F:serine-type endopeptidase activity"/>
    <property type="evidence" value="ECO:0007669"/>
    <property type="project" value="InterPro"/>
</dbReference>
<evidence type="ECO:0000313" key="5">
    <source>
        <dbReference type="EMBL" id="NYJ05375.1"/>
    </source>
</evidence>
<evidence type="ECO:0000256" key="2">
    <source>
        <dbReference type="ARBA" id="ARBA00022801"/>
    </source>
</evidence>
<keyword evidence="6" id="KW-1185">Reference proteome</keyword>
<keyword evidence="1" id="KW-0645">Protease</keyword>
<gene>
    <name evidence="5" type="ORF">GGQ55_001653</name>
</gene>
<dbReference type="Pfam" id="PF10502">
    <property type="entry name" value="Peptidase_S26"/>
    <property type="match status" value="1"/>
</dbReference>